<feature type="chain" id="PRO_5021943340" description="DUF4412 domain-containing protein" evidence="1">
    <location>
        <begin position="27"/>
        <end position="264"/>
    </location>
</feature>
<sequence precursor="true">MFAIKPMHRNAAMVLMFACLSGLLLAGPLAAQSSEHPTLRAETQIYSDGRKPSLVGETLTLFDAGVAYDVQLPAKSQITVFDIPRSKIVLIDTTTQRRTTINCDELVRYMTALRQQAQETGKAAAIGVSTQPIGDPQSGVFQAGFPGFLYTAETQPAAQPQLSQIYNEFTGWATRLNMYQNPRGAPFARLALNEQMSESNVLPSKITVRATVGDQTETLRSEHQFSPMLSVQDRALISQIGGMLVSFQDVPAEQFRTPRVAQNE</sequence>
<evidence type="ECO:0000313" key="3">
    <source>
        <dbReference type="Proteomes" id="UP000316770"/>
    </source>
</evidence>
<evidence type="ECO:0000256" key="1">
    <source>
        <dbReference type="SAM" id="SignalP"/>
    </source>
</evidence>
<dbReference type="Proteomes" id="UP000316770">
    <property type="component" value="Chromosome"/>
</dbReference>
<organism evidence="2 3">
    <name type="scientific">Rosistilla oblonga</name>
    <dbReference type="NCBI Taxonomy" id="2527990"/>
    <lineage>
        <taxon>Bacteria</taxon>
        <taxon>Pseudomonadati</taxon>
        <taxon>Planctomycetota</taxon>
        <taxon>Planctomycetia</taxon>
        <taxon>Pirellulales</taxon>
        <taxon>Pirellulaceae</taxon>
        <taxon>Rosistilla</taxon>
    </lineage>
</organism>
<gene>
    <name evidence="2" type="ORF">Mal33_38780</name>
</gene>
<protein>
    <recommendedName>
        <fullName evidence="4">DUF4412 domain-containing protein</fullName>
    </recommendedName>
</protein>
<evidence type="ECO:0000313" key="2">
    <source>
        <dbReference type="EMBL" id="QDV57863.1"/>
    </source>
</evidence>
<name>A0A518IXQ1_9BACT</name>
<keyword evidence="1" id="KW-0732">Signal</keyword>
<proteinExistence type="predicted"/>
<feature type="signal peptide" evidence="1">
    <location>
        <begin position="1"/>
        <end position="26"/>
    </location>
</feature>
<keyword evidence="3" id="KW-1185">Reference proteome</keyword>
<dbReference type="EMBL" id="CP036318">
    <property type="protein sequence ID" value="QDV57863.1"/>
    <property type="molecule type" value="Genomic_DNA"/>
</dbReference>
<dbReference type="RefSeq" id="WP_145287626.1">
    <property type="nucleotide sequence ID" value="NZ_CP036318.1"/>
</dbReference>
<reference evidence="2 3" key="1">
    <citation type="submission" date="2019-02" db="EMBL/GenBank/DDBJ databases">
        <title>Deep-cultivation of Planctomycetes and their phenomic and genomic characterization uncovers novel biology.</title>
        <authorList>
            <person name="Wiegand S."/>
            <person name="Jogler M."/>
            <person name="Boedeker C."/>
            <person name="Pinto D."/>
            <person name="Vollmers J."/>
            <person name="Rivas-Marin E."/>
            <person name="Kohn T."/>
            <person name="Peeters S.H."/>
            <person name="Heuer A."/>
            <person name="Rast P."/>
            <person name="Oberbeckmann S."/>
            <person name="Bunk B."/>
            <person name="Jeske O."/>
            <person name="Meyerdierks A."/>
            <person name="Storesund J.E."/>
            <person name="Kallscheuer N."/>
            <person name="Luecker S."/>
            <person name="Lage O.M."/>
            <person name="Pohl T."/>
            <person name="Merkel B.J."/>
            <person name="Hornburger P."/>
            <person name="Mueller R.-W."/>
            <person name="Bruemmer F."/>
            <person name="Labrenz M."/>
            <person name="Spormann A.M."/>
            <person name="Op den Camp H."/>
            <person name="Overmann J."/>
            <person name="Amann R."/>
            <person name="Jetten M.S.M."/>
            <person name="Mascher T."/>
            <person name="Medema M.H."/>
            <person name="Devos D.P."/>
            <person name="Kaster A.-K."/>
            <person name="Ovreas L."/>
            <person name="Rohde M."/>
            <person name="Galperin M.Y."/>
            <person name="Jogler C."/>
        </authorList>
    </citation>
    <scope>NUCLEOTIDE SEQUENCE [LARGE SCALE GENOMIC DNA]</scope>
    <source>
        <strain evidence="2 3">Mal33</strain>
    </source>
</reference>
<accession>A0A518IXQ1</accession>
<dbReference type="AlphaFoldDB" id="A0A518IXQ1"/>
<evidence type="ECO:0008006" key="4">
    <source>
        <dbReference type="Google" id="ProtNLM"/>
    </source>
</evidence>